<comment type="similarity">
    <text evidence="2">Belongs to the glycosyl hydrolase 20 family.</text>
</comment>
<comment type="catalytic activity">
    <reaction evidence="1">
        <text>Hydrolysis of terminal non-reducing N-acetyl-D-hexosamine residues in N-acetyl-beta-D-hexosaminides.</text>
        <dbReference type="EC" id="3.2.1.52"/>
    </reaction>
</comment>
<dbReference type="PANTHER" id="PTHR22600">
    <property type="entry name" value="BETA-HEXOSAMINIDASE"/>
    <property type="match status" value="1"/>
</dbReference>
<evidence type="ECO:0000256" key="2">
    <source>
        <dbReference type="ARBA" id="ARBA00006285"/>
    </source>
</evidence>
<evidence type="ECO:0000313" key="13">
    <source>
        <dbReference type="EMBL" id="TCI08425.1"/>
    </source>
</evidence>
<dbReference type="Proteomes" id="UP000291822">
    <property type="component" value="Unassembled WGS sequence"/>
</dbReference>
<name>A0A4R0YQQ7_9GAMM</name>
<evidence type="ECO:0000256" key="8">
    <source>
        <dbReference type="PIRSR" id="PIRSR625705-1"/>
    </source>
</evidence>
<dbReference type="InterPro" id="IPR017853">
    <property type="entry name" value="GH"/>
</dbReference>
<dbReference type="EMBL" id="SJTG01000004">
    <property type="protein sequence ID" value="TCI08425.1"/>
    <property type="molecule type" value="Genomic_DNA"/>
</dbReference>
<evidence type="ECO:0000256" key="9">
    <source>
        <dbReference type="SAM" id="SignalP"/>
    </source>
</evidence>
<proteinExistence type="inferred from homology"/>
<dbReference type="AlphaFoldDB" id="A0A4R0YQQ7"/>
<keyword evidence="5" id="KW-0326">Glycosidase</keyword>
<feature type="domain" description="Beta-hexosaminidase bacterial type N-terminal" evidence="11">
    <location>
        <begin position="34"/>
        <end position="161"/>
    </location>
</feature>
<evidence type="ECO:0000259" key="12">
    <source>
        <dbReference type="Pfam" id="PF13290"/>
    </source>
</evidence>
<dbReference type="InterPro" id="IPR025705">
    <property type="entry name" value="Beta_hexosaminidase_sua/sub"/>
</dbReference>
<dbReference type="Pfam" id="PF00728">
    <property type="entry name" value="Glyco_hydro_20"/>
    <property type="match status" value="1"/>
</dbReference>
<feature type="chain" id="PRO_5020541919" description="beta-N-acetylhexosaminidase" evidence="9">
    <location>
        <begin position="27"/>
        <end position="772"/>
    </location>
</feature>
<keyword evidence="9" id="KW-0732">Signal</keyword>
<dbReference type="GO" id="GO:0016020">
    <property type="term" value="C:membrane"/>
    <property type="evidence" value="ECO:0007669"/>
    <property type="project" value="TreeGrafter"/>
</dbReference>
<evidence type="ECO:0000256" key="3">
    <source>
        <dbReference type="ARBA" id="ARBA00012663"/>
    </source>
</evidence>
<keyword evidence="14" id="KW-1185">Reference proteome</keyword>
<sequence>MKPLTAAASLCRLALLWLVTTGVAVAVPAHAPWSLMPQPAKVTQATSGAVQIADGAVVTVRGTKTNEVQAVAEQFVQRVASTRGLHLHLGESGTITFDVDAKADIADDAGYRITVNDKGIVVTSRSARGAFYGSVTLWQLLTQPGWVHGAPAQVSYGSVDDHPRFAWRAVLLDSGRHVQSVADIKQLIDGMALSKLNVLVWHLTEDQGWRLAIPKYPELTKIGACRRAAGLDAELTGSPGTPYCGFYTEDDAREIVRYAAERYVDVVPDIDLPGHSQAAVATYPWLGVTGKRPDVWTDWGVSPWLLKPDAKTLGFVYDVLDEVMRIFPSRYVSIGGDEADKQQWNASPEVRAQMHTLGLANMEQLQGWFTQQVAAHLVKHGRTPVGWDDSIEAGVALPASERVMSWHGNDDERIALTAIRQGHDVVMTPQETLYFDHLQSDLPDEWPGPPLAVTLQMAYGTAVIPPGATAAEAKHVVGVQAGLWAEHMLTFAHVQHALYPRLAALAELGWSPENARNWSSFLQRLPGELARYRALGIGYADSAYAPVFQVTGAADGAFKVTLANQVASGTMRFTTDGAAPTATSAAYVRPLTLANHTTLRAATFAADGFELAAPRTQVLDASTLTTRDSTALATCSKQPPTHLEGVRPASGDRPRYAVDIGNACWLWPQAPLHGIKHVSITAERLAWRFGDEAKDATVYRKTGAAGEFEIHADTCKGPLLARMPLDSTVQGQVHLKADVAMPAGAGARDVCVFATGDPRDGQWALARMTFSQ</sequence>
<dbReference type="InterPro" id="IPR015882">
    <property type="entry name" value="HEX_bac_N"/>
</dbReference>
<keyword evidence="4" id="KW-0378">Hydrolase</keyword>
<dbReference type="RefSeq" id="WP_131151634.1">
    <property type="nucleotide sequence ID" value="NZ_SJTG01000004.1"/>
</dbReference>
<gene>
    <name evidence="13" type="ORF">EZM97_27750</name>
</gene>
<dbReference type="GO" id="GO:0030203">
    <property type="term" value="P:glycosaminoglycan metabolic process"/>
    <property type="evidence" value="ECO:0007669"/>
    <property type="project" value="TreeGrafter"/>
</dbReference>
<evidence type="ECO:0000256" key="1">
    <source>
        <dbReference type="ARBA" id="ARBA00001231"/>
    </source>
</evidence>
<dbReference type="InterPro" id="IPR059177">
    <property type="entry name" value="GH29D-like_dom"/>
</dbReference>
<evidence type="ECO:0000256" key="6">
    <source>
        <dbReference type="ARBA" id="ARBA00030512"/>
    </source>
</evidence>
<dbReference type="GO" id="GO:0005975">
    <property type="term" value="P:carbohydrate metabolic process"/>
    <property type="evidence" value="ECO:0007669"/>
    <property type="project" value="InterPro"/>
</dbReference>
<dbReference type="Gene3D" id="3.30.379.10">
    <property type="entry name" value="Chitobiase/beta-hexosaminidase domain 2-like"/>
    <property type="match status" value="1"/>
</dbReference>
<dbReference type="Pfam" id="PF13290">
    <property type="entry name" value="CHB_HEX_C_1"/>
    <property type="match status" value="1"/>
</dbReference>
<dbReference type="EC" id="3.2.1.52" evidence="3"/>
<evidence type="ECO:0000259" key="10">
    <source>
        <dbReference type="Pfam" id="PF00728"/>
    </source>
</evidence>
<dbReference type="PRINTS" id="PR00738">
    <property type="entry name" value="GLHYDRLASE20"/>
</dbReference>
<reference evidence="13 14" key="1">
    <citation type="submission" date="2019-02" db="EMBL/GenBank/DDBJ databases">
        <title>Dyella amyloliquefaciens sp. nov., isolated from forest soil.</title>
        <authorList>
            <person name="Gao Z.-H."/>
            <person name="Qiu L.-H."/>
        </authorList>
    </citation>
    <scope>NUCLEOTIDE SEQUENCE [LARGE SCALE GENOMIC DNA]</scope>
    <source>
        <strain evidence="13 14">KACC 12747</strain>
    </source>
</reference>
<evidence type="ECO:0000256" key="5">
    <source>
        <dbReference type="ARBA" id="ARBA00023295"/>
    </source>
</evidence>
<dbReference type="Pfam" id="PF02838">
    <property type="entry name" value="Glyco_hydro_20b"/>
    <property type="match status" value="1"/>
</dbReference>
<accession>A0A4R0YQQ7</accession>
<dbReference type="InterPro" id="IPR015883">
    <property type="entry name" value="Glyco_hydro_20_cat"/>
</dbReference>
<dbReference type="GO" id="GO:0004563">
    <property type="term" value="F:beta-N-acetylhexosaminidase activity"/>
    <property type="evidence" value="ECO:0007669"/>
    <property type="project" value="UniProtKB-EC"/>
</dbReference>
<evidence type="ECO:0000256" key="4">
    <source>
        <dbReference type="ARBA" id="ARBA00022801"/>
    </source>
</evidence>
<evidence type="ECO:0000256" key="7">
    <source>
        <dbReference type="ARBA" id="ARBA00033000"/>
    </source>
</evidence>
<dbReference type="InterPro" id="IPR029018">
    <property type="entry name" value="Hex-like_dom2"/>
</dbReference>
<evidence type="ECO:0000259" key="11">
    <source>
        <dbReference type="Pfam" id="PF02838"/>
    </source>
</evidence>
<feature type="signal peptide" evidence="9">
    <location>
        <begin position="1"/>
        <end position="26"/>
    </location>
</feature>
<dbReference type="SUPFAM" id="SSF55545">
    <property type="entry name" value="beta-N-acetylhexosaminidase-like domain"/>
    <property type="match status" value="1"/>
</dbReference>
<evidence type="ECO:0000313" key="14">
    <source>
        <dbReference type="Proteomes" id="UP000291822"/>
    </source>
</evidence>
<dbReference type="SUPFAM" id="SSF51445">
    <property type="entry name" value="(Trans)glycosidases"/>
    <property type="match status" value="1"/>
</dbReference>
<organism evidence="13 14">
    <name type="scientific">Dyella soli</name>
    <dbReference type="NCBI Taxonomy" id="522319"/>
    <lineage>
        <taxon>Bacteria</taxon>
        <taxon>Pseudomonadati</taxon>
        <taxon>Pseudomonadota</taxon>
        <taxon>Gammaproteobacteria</taxon>
        <taxon>Lysobacterales</taxon>
        <taxon>Rhodanobacteraceae</taxon>
        <taxon>Dyella</taxon>
    </lineage>
</organism>
<protein>
    <recommendedName>
        <fullName evidence="3">beta-N-acetylhexosaminidase</fullName>
        <ecNumber evidence="3">3.2.1.52</ecNumber>
    </recommendedName>
    <alternativeName>
        <fullName evidence="6">Beta-N-acetylhexosaminidase</fullName>
    </alternativeName>
    <alternativeName>
        <fullName evidence="7">N-acetyl-beta-glucosaminidase</fullName>
    </alternativeName>
</protein>
<comment type="caution">
    <text evidence="13">The sequence shown here is derived from an EMBL/GenBank/DDBJ whole genome shotgun (WGS) entry which is preliminary data.</text>
</comment>
<feature type="domain" description="GH29D-like beta-sandwich" evidence="12">
    <location>
        <begin position="555"/>
        <end position="607"/>
    </location>
</feature>
<dbReference type="Gene3D" id="3.20.20.80">
    <property type="entry name" value="Glycosidases"/>
    <property type="match status" value="1"/>
</dbReference>
<dbReference type="PANTHER" id="PTHR22600:SF57">
    <property type="entry name" value="BETA-N-ACETYLHEXOSAMINIDASE"/>
    <property type="match status" value="1"/>
</dbReference>
<dbReference type="CDD" id="cd06563">
    <property type="entry name" value="GH20_chitobiase-like"/>
    <property type="match status" value="1"/>
</dbReference>
<feature type="active site" description="Proton donor" evidence="8">
    <location>
        <position position="338"/>
    </location>
</feature>
<feature type="domain" description="Glycoside hydrolase family 20 catalytic" evidence="10">
    <location>
        <begin position="165"/>
        <end position="512"/>
    </location>
</feature>